<sequence>MCSSAVHFADILHRVKNNFFYPLSLSQIVTQLIVSTLFYVLNAKRFNEHLNVYVDLEERLKNETFLIGIELLNEFLRKNYGQMNAWLEKI</sequence>
<keyword evidence="1" id="KW-0812">Transmembrane</keyword>
<accession>A0A3M7S0N1</accession>
<evidence type="ECO:0000313" key="3">
    <source>
        <dbReference type="Proteomes" id="UP000276133"/>
    </source>
</evidence>
<keyword evidence="1" id="KW-1133">Transmembrane helix</keyword>
<reference evidence="2 3" key="1">
    <citation type="journal article" date="2018" name="Sci. Rep.">
        <title>Genomic signatures of local adaptation to the degree of environmental predictability in rotifers.</title>
        <authorList>
            <person name="Franch-Gras L."/>
            <person name="Hahn C."/>
            <person name="Garcia-Roger E.M."/>
            <person name="Carmona M.J."/>
            <person name="Serra M."/>
            <person name="Gomez A."/>
        </authorList>
    </citation>
    <scope>NUCLEOTIDE SEQUENCE [LARGE SCALE GENOMIC DNA]</scope>
    <source>
        <strain evidence="2">HYR1</strain>
    </source>
</reference>
<keyword evidence="3" id="KW-1185">Reference proteome</keyword>
<keyword evidence="1" id="KW-0472">Membrane</keyword>
<feature type="transmembrane region" description="Helical" evidence="1">
    <location>
        <begin position="20"/>
        <end position="41"/>
    </location>
</feature>
<dbReference type="Proteomes" id="UP000276133">
    <property type="component" value="Unassembled WGS sequence"/>
</dbReference>
<dbReference type="AlphaFoldDB" id="A0A3M7S0N1"/>
<comment type="caution">
    <text evidence="2">The sequence shown here is derived from an EMBL/GenBank/DDBJ whole genome shotgun (WGS) entry which is preliminary data.</text>
</comment>
<evidence type="ECO:0000256" key="1">
    <source>
        <dbReference type="SAM" id="Phobius"/>
    </source>
</evidence>
<gene>
    <name evidence="2" type="ORF">BpHYR1_044940</name>
</gene>
<dbReference type="EMBL" id="REGN01002264">
    <property type="protein sequence ID" value="RNA29210.1"/>
    <property type="molecule type" value="Genomic_DNA"/>
</dbReference>
<evidence type="ECO:0000313" key="2">
    <source>
        <dbReference type="EMBL" id="RNA29210.1"/>
    </source>
</evidence>
<proteinExistence type="predicted"/>
<protein>
    <submittedName>
        <fullName evidence="2">Uncharacterized protein</fullName>
    </submittedName>
</protein>
<organism evidence="2 3">
    <name type="scientific">Brachionus plicatilis</name>
    <name type="common">Marine rotifer</name>
    <name type="synonym">Brachionus muelleri</name>
    <dbReference type="NCBI Taxonomy" id="10195"/>
    <lineage>
        <taxon>Eukaryota</taxon>
        <taxon>Metazoa</taxon>
        <taxon>Spiralia</taxon>
        <taxon>Gnathifera</taxon>
        <taxon>Rotifera</taxon>
        <taxon>Eurotatoria</taxon>
        <taxon>Monogononta</taxon>
        <taxon>Pseudotrocha</taxon>
        <taxon>Ploima</taxon>
        <taxon>Brachionidae</taxon>
        <taxon>Brachionus</taxon>
    </lineage>
</organism>
<name>A0A3M7S0N1_BRAPC</name>